<evidence type="ECO:0000313" key="3">
    <source>
        <dbReference type="Proteomes" id="UP000001514"/>
    </source>
</evidence>
<dbReference type="Proteomes" id="UP000001514">
    <property type="component" value="Unassembled WGS sequence"/>
</dbReference>
<organism evidence="3">
    <name type="scientific">Selaginella moellendorffii</name>
    <name type="common">Spikemoss</name>
    <dbReference type="NCBI Taxonomy" id="88036"/>
    <lineage>
        <taxon>Eukaryota</taxon>
        <taxon>Viridiplantae</taxon>
        <taxon>Streptophyta</taxon>
        <taxon>Embryophyta</taxon>
        <taxon>Tracheophyta</taxon>
        <taxon>Lycopodiopsida</taxon>
        <taxon>Selaginellales</taxon>
        <taxon>Selaginellaceae</taxon>
        <taxon>Selaginella</taxon>
    </lineage>
</organism>
<accession>D8R9X8</accession>
<evidence type="ECO:0000256" key="1">
    <source>
        <dbReference type="SAM" id="MobiDB-lite"/>
    </source>
</evidence>
<proteinExistence type="predicted"/>
<name>D8R9X8_SELML</name>
<dbReference type="AlphaFoldDB" id="D8R9X8"/>
<evidence type="ECO:0000313" key="2">
    <source>
        <dbReference type="EMBL" id="EFJ31235.1"/>
    </source>
</evidence>
<sequence length="620" mass="69629">MGTLKVGMDFLFFEGGKSGQEKLILLCTKFLMLMNFVVLPNASSGSPGQSTFFSWIHACPENIMSSEKTFNNKLDMKLQRDLKKMGTSLRFAFAKSHSKELFLLMSAKPGRYLTKYQLILCPLFPLGEFIYQPQQSNCAPLGWLDINHTPRQQCQRRRLLEFFVSLRNQDSGVYVMALAEALAKAPASDPVEVKHGCGSCCSDEALLGRAERCKNDGSSESRHGSPRGEQTGTGAAYACGQTSHRSTRSFVQAAHQVPRELRAPQVELFLAVLEAFVLLDQEEYEDTRICCDNLICSWKRDASGTIDLLKLDPLSLRLYDCTFEAVLKVFDHMFHHIGRVHVVNVKDRSMEISCIILRLQDDDASSFGLLEHAKLFFPVYNKPGALKGELAKEALAVPAAISVWRDEFPKVSASKVHGKKAAVVEARQHEELQWGLESTMEVREWFSIMCLRQLQSRRGAGEEMHEATRKNQVIERQEVDIAARCELNPLVSFPVSVVSAPWVNEAPSWYLAHDTQPTALCCDAAPYDSSTKLLYNFVQLETAVLVMSWSAAQSCRHPFGRCQMTRRRSFHLLADPATQPSTRINQPNVQRQNQEFALLAQSLRNIVGERTVESFVCSSS</sequence>
<reference evidence="2 3" key="1">
    <citation type="journal article" date="2011" name="Science">
        <title>The Selaginella genome identifies genetic changes associated with the evolution of vascular plants.</title>
        <authorList>
            <person name="Banks J.A."/>
            <person name="Nishiyama T."/>
            <person name="Hasebe M."/>
            <person name="Bowman J.L."/>
            <person name="Gribskov M."/>
            <person name="dePamphilis C."/>
            <person name="Albert V.A."/>
            <person name="Aono N."/>
            <person name="Aoyama T."/>
            <person name="Ambrose B.A."/>
            <person name="Ashton N.W."/>
            <person name="Axtell M.J."/>
            <person name="Barker E."/>
            <person name="Barker M.S."/>
            <person name="Bennetzen J.L."/>
            <person name="Bonawitz N.D."/>
            <person name="Chapple C."/>
            <person name="Cheng C."/>
            <person name="Correa L.G."/>
            <person name="Dacre M."/>
            <person name="DeBarry J."/>
            <person name="Dreyer I."/>
            <person name="Elias M."/>
            <person name="Engstrom E.M."/>
            <person name="Estelle M."/>
            <person name="Feng L."/>
            <person name="Finet C."/>
            <person name="Floyd S.K."/>
            <person name="Frommer W.B."/>
            <person name="Fujita T."/>
            <person name="Gramzow L."/>
            <person name="Gutensohn M."/>
            <person name="Harholt J."/>
            <person name="Hattori M."/>
            <person name="Heyl A."/>
            <person name="Hirai T."/>
            <person name="Hiwatashi Y."/>
            <person name="Ishikawa M."/>
            <person name="Iwata M."/>
            <person name="Karol K.G."/>
            <person name="Koehler B."/>
            <person name="Kolukisaoglu U."/>
            <person name="Kubo M."/>
            <person name="Kurata T."/>
            <person name="Lalonde S."/>
            <person name="Li K."/>
            <person name="Li Y."/>
            <person name="Litt A."/>
            <person name="Lyons E."/>
            <person name="Manning G."/>
            <person name="Maruyama T."/>
            <person name="Michael T.P."/>
            <person name="Mikami K."/>
            <person name="Miyazaki S."/>
            <person name="Morinaga S."/>
            <person name="Murata T."/>
            <person name="Mueller-Roeber B."/>
            <person name="Nelson D.R."/>
            <person name="Obara M."/>
            <person name="Oguri Y."/>
            <person name="Olmstead R.G."/>
            <person name="Onodera N."/>
            <person name="Petersen B.L."/>
            <person name="Pils B."/>
            <person name="Prigge M."/>
            <person name="Rensing S.A."/>
            <person name="Riano-Pachon D.M."/>
            <person name="Roberts A.W."/>
            <person name="Sato Y."/>
            <person name="Scheller H.V."/>
            <person name="Schulz B."/>
            <person name="Schulz C."/>
            <person name="Shakirov E.V."/>
            <person name="Shibagaki N."/>
            <person name="Shinohara N."/>
            <person name="Shippen D.E."/>
            <person name="Soerensen I."/>
            <person name="Sotooka R."/>
            <person name="Sugimoto N."/>
            <person name="Sugita M."/>
            <person name="Sumikawa N."/>
            <person name="Tanurdzic M."/>
            <person name="Theissen G."/>
            <person name="Ulvskov P."/>
            <person name="Wakazuki S."/>
            <person name="Weng J.K."/>
            <person name="Willats W.W."/>
            <person name="Wipf D."/>
            <person name="Wolf P.G."/>
            <person name="Yang L."/>
            <person name="Zimmer A.D."/>
            <person name="Zhu Q."/>
            <person name="Mitros T."/>
            <person name="Hellsten U."/>
            <person name="Loque D."/>
            <person name="Otillar R."/>
            <person name="Salamov A."/>
            <person name="Schmutz J."/>
            <person name="Shapiro H."/>
            <person name="Lindquist E."/>
            <person name="Lucas S."/>
            <person name="Rokhsar D."/>
            <person name="Grigoriev I.V."/>
        </authorList>
    </citation>
    <scope>NUCLEOTIDE SEQUENCE [LARGE SCALE GENOMIC DNA]</scope>
</reference>
<keyword evidence="3" id="KW-1185">Reference proteome</keyword>
<dbReference type="Gramene" id="EFJ31235">
    <property type="protein sequence ID" value="EFJ31235"/>
    <property type="gene ID" value="SELMODRAFT_408773"/>
</dbReference>
<dbReference type="InParanoid" id="D8R9X8"/>
<dbReference type="KEGG" id="smo:SELMODRAFT_408773"/>
<gene>
    <name evidence="2" type="ORF">SELMODRAFT_408773</name>
</gene>
<feature type="region of interest" description="Disordered" evidence="1">
    <location>
        <begin position="216"/>
        <end position="235"/>
    </location>
</feature>
<dbReference type="EMBL" id="GL377574">
    <property type="protein sequence ID" value="EFJ31235.1"/>
    <property type="molecule type" value="Genomic_DNA"/>
</dbReference>
<protein>
    <submittedName>
        <fullName evidence="2">Uncharacterized protein</fullName>
    </submittedName>
</protein>
<dbReference type="HOGENOM" id="CLU_441048_0_0_1"/>